<evidence type="ECO:0000256" key="5">
    <source>
        <dbReference type="ARBA" id="ARBA00022692"/>
    </source>
</evidence>
<dbReference type="PROSITE" id="PS50928">
    <property type="entry name" value="ABC_TM1"/>
    <property type="match status" value="1"/>
</dbReference>
<dbReference type="GO" id="GO:0005886">
    <property type="term" value="C:plasma membrane"/>
    <property type="evidence" value="ECO:0007669"/>
    <property type="project" value="UniProtKB-SubCell"/>
</dbReference>
<evidence type="ECO:0000313" key="11">
    <source>
        <dbReference type="EMBL" id="SHM67617.1"/>
    </source>
</evidence>
<organism evidence="11 12">
    <name type="scientific">Actinacidiphila paucisporea</name>
    <dbReference type="NCBI Taxonomy" id="310782"/>
    <lineage>
        <taxon>Bacteria</taxon>
        <taxon>Bacillati</taxon>
        <taxon>Actinomycetota</taxon>
        <taxon>Actinomycetes</taxon>
        <taxon>Kitasatosporales</taxon>
        <taxon>Streptomycetaceae</taxon>
        <taxon>Actinacidiphila</taxon>
    </lineage>
</organism>
<evidence type="ECO:0000256" key="2">
    <source>
        <dbReference type="ARBA" id="ARBA00007069"/>
    </source>
</evidence>
<dbReference type="Pfam" id="PF00528">
    <property type="entry name" value="BPD_transp_1"/>
    <property type="match status" value="1"/>
</dbReference>
<feature type="region of interest" description="Disordered" evidence="9">
    <location>
        <begin position="1"/>
        <end position="20"/>
    </location>
</feature>
<dbReference type="OrthoDB" id="9808619at2"/>
<evidence type="ECO:0000256" key="6">
    <source>
        <dbReference type="ARBA" id="ARBA00022989"/>
    </source>
</evidence>
<feature type="transmembrane region" description="Helical" evidence="8">
    <location>
        <begin position="284"/>
        <end position="303"/>
    </location>
</feature>
<feature type="domain" description="ABC transmembrane type-1" evidence="10">
    <location>
        <begin position="88"/>
        <end position="302"/>
    </location>
</feature>
<dbReference type="RefSeq" id="WP_073500369.1">
    <property type="nucleotide sequence ID" value="NZ_FRBI01000013.1"/>
</dbReference>
<dbReference type="Proteomes" id="UP000184111">
    <property type="component" value="Unassembled WGS sequence"/>
</dbReference>
<dbReference type="AlphaFoldDB" id="A0A1M7KQB2"/>
<evidence type="ECO:0000256" key="4">
    <source>
        <dbReference type="ARBA" id="ARBA00022475"/>
    </source>
</evidence>
<accession>A0A1M7KQB2</accession>
<dbReference type="CDD" id="cd06261">
    <property type="entry name" value="TM_PBP2"/>
    <property type="match status" value="1"/>
</dbReference>
<dbReference type="EMBL" id="FRBI01000013">
    <property type="protein sequence ID" value="SHM67617.1"/>
    <property type="molecule type" value="Genomic_DNA"/>
</dbReference>
<evidence type="ECO:0000259" key="10">
    <source>
        <dbReference type="PROSITE" id="PS50928"/>
    </source>
</evidence>
<comment type="similarity">
    <text evidence="2">Belongs to the binding-protein-dependent transport system permease family. CysTW subfamily.</text>
</comment>
<dbReference type="InterPro" id="IPR000515">
    <property type="entry name" value="MetI-like"/>
</dbReference>
<evidence type="ECO:0000256" key="3">
    <source>
        <dbReference type="ARBA" id="ARBA00022448"/>
    </source>
</evidence>
<keyword evidence="4" id="KW-1003">Cell membrane</keyword>
<keyword evidence="5 8" id="KW-0812">Transmembrane</keyword>
<sequence>MTAATAPPPTSPAPATVPAAPRRAAGRRRLTPYLLLLAGVAWLLVFFVAPMVYQASTSVQTGSLDEGFKVTWHVATYWDALREYWPHFLRSLLYSGIATAACLAIGYPLAYTIAFRAGRWRNVVLVLVIAPFFTSFLIRTLAWETILADQGPVVSFLNTVHVLDVTSWLHITQGDRVLATPLAVVCGLTYNFLPFMILPLYTSLERIDGRLHEASGDLYATPFTTFRKVTFPLSLPGVVAGTLLTFIPASGDYINAELLGSTNQKMIGNVIQSQFLRVLDYPTAAALSFILMAAILAIVTVYIRRAGTEELV</sequence>
<evidence type="ECO:0000256" key="8">
    <source>
        <dbReference type="RuleBase" id="RU363032"/>
    </source>
</evidence>
<keyword evidence="7 8" id="KW-0472">Membrane</keyword>
<keyword evidence="3 8" id="KW-0813">Transport</keyword>
<protein>
    <submittedName>
        <fullName evidence="11">Spermidine/putrescine transport system permease protein</fullName>
    </submittedName>
</protein>
<feature type="transmembrane region" description="Helical" evidence="8">
    <location>
        <begin position="229"/>
        <end position="249"/>
    </location>
</feature>
<dbReference type="PANTHER" id="PTHR42929">
    <property type="entry name" value="INNER MEMBRANE ABC TRANSPORTER PERMEASE PROTEIN YDCU-RELATED-RELATED"/>
    <property type="match status" value="1"/>
</dbReference>
<evidence type="ECO:0000256" key="7">
    <source>
        <dbReference type="ARBA" id="ARBA00023136"/>
    </source>
</evidence>
<feature type="transmembrane region" description="Helical" evidence="8">
    <location>
        <begin position="33"/>
        <end position="53"/>
    </location>
</feature>
<keyword evidence="12" id="KW-1185">Reference proteome</keyword>
<feature type="transmembrane region" description="Helical" evidence="8">
    <location>
        <begin position="178"/>
        <end position="201"/>
    </location>
</feature>
<proteinExistence type="inferred from homology"/>
<feature type="transmembrane region" description="Helical" evidence="8">
    <location>
        <begin position="92"/>
        <end position="111"/>
    </location>
</feature>
<evidence type="ECO:0000256" key="1">
    <source>
        <dbReference type="ARBA" id="ARBA00004651"/>
    </source>
</evidence>
<name>A0A1M7KQB2_9ACTN</name>
<reference evidence="11 12" key="1">
    <citation type="submission" date="2016-11" db="EMBL/GenBank/DDBJ databases">
        <authorList>
            <person name="Jaros S."/>
            <person name="Januszkiewicz K."/>
            <person name="Wedrychowicz H."/>
        </authorList>
    </citation>
    <scope>NUCLEOTIDE SEQUENCE [LARGE SCALE GENOMIC DNA]</scope>
    <source>
        <strain evidence="11 12">CGMCC 4.2025</strain>
    </source>
</reference>
<dbReference type="GO" id="GO:0055085">
    <property type="term" value="P:transmembrane transport"/>
    <property type="evidence" value="ECO:0007669"/>
    <property type="project" value="InterPro"/>
</dbReference>
<evidence type="ECO:0000313" key="12">
    <source>
        <dbReference type="Proteomes" id="UP000184111"/>
    </source>
</evidence>
<dbReference type="InterPro" id="IPR035906">
    <property type="entry name" value="MetI-like_sf"/>
</dbReference>
<dbReference type="PANTHER" id="PTHR42929:SF1">
    <property type="entry name" value="INNER MEMBRANE ABC TRANSPORTER PERMEASE PROTEIN YDCU-RELATED"/>
    <property type="match status" value="1"/>
</dbReference>
<feature type="transmembrane region" description="Helical" evidence="8">
    <location>
        <begin position="123"/>
        <end position="142"/>
    </location>
</feature>
<gene>
    <name evidence="11" type="ORF">SAMN05216499_11360</name>
</gene>
<evidence type="ECO:0000256" key="9">
    <source>
        <dbReference type="SAM" id="MobiDB-lite"/>
    </source>
</evidence>
<dbReference type="Gene3D" id="1.10.3720.10">
    <property type="entry name" value="MetI-like"/>
    <property type="match status" value="1"/>
</dbReference>
<keyword evidence="6 8" id="KW-1133">Transmembrane helix</keyword>
<comment type="subcellular location">
    <subcellularLocation>
        <location evidence="1 8">Cell membrane</location>
        <topology evidence="1 8">Multi-pass membrane protein</topology>
    </subcellularLocation>
</comment>
<dbReference type="STRING" id="310782.SAMN05216499_11360"/>
<feature type="compositionally biased region" description="Pro residues" evidence="9">
    <location>
        <begin position="1"/>
        <end position="12"/>
    </location>
</feature>
<dbReference type="SUPFAM" id="SSF161098">
    <property type="entry name" value="MetI-like"/>
    <property type="match status" value="1"/>
</dbReference>